<accession>A0ABV9C979</accession>
<keyword evidence="5" id="KW-0479">Metal-binding</keyword>
<comment type="cofactor">
    <cofactor evidence="2">
        <name>Zn(2+)</name>
        <dbReference type="ChEBI" id="CHEBI:29105"/>
    </cofactor>
</comment>
<dbReference type="InterPro" id="IPR001250">
    <property type="entry name" value="Man6P_Isoase-1"/>
</dbReference>
<dbReference type="InterPro" id="IPR011051">
    <property type="entry name" value="RmlC_Cupin_sf"/>
</dbReference>
<dbReference type="EC" id="5.3.1.8" evidence="4"/>
<evidence type="ECO:0000259" key="8">
    <source>
        <dbReference type="Pfam" id="PF20511"/>
    </source>
</evidence>
<organism evidence="9 10">
    <name type="scientific">Sphaerisporangium dianthi</name>
    <dbReference type="NCBI Taxonomy" id="1436120"/>
    <lineage>
        <taxon>Bacteria</taxon>
        <taxon>Bacillati</taxon>
        <taxon>Actinomycetota</taxon>
        <taxon>Actinomycetes</taxon>
        <taxon>Streptosporangiales</taxon>
        <taxon>Streptosporangiaceae</taxon>
        <taxon>Sphaerisporangium</taxon>
    </lineage>
</organism>
<dbReference type="SUPFAM" id="SSF51182">
    <property type="entry name" value="RmlC-like cupins"/>
    <property type="match status" value="1"/>
</dbReference>
<dbReference type="Pfam" id="PF20511">
    <property type="entry name" value="PMI_typeI_cat"/>
    <property type="match status" value="1"/>
</dbReference>
<dbReference type="PRINTS" id="PR00714">
    <property type="entry name" value="MAN6PISMRASE"/>
</dbReference>
<keyword evidence="6" id="KW-0862">Zinc</keyword>
<evidence type="ECO:0000256" key="7">
    <source>
        <dbReference type="ARBA" id="ARBA00023235"/>
    </source>
</evidence>
<evidence type="ECO:0000256" key="5">
    <source>
        <dbReference type="ARBA" id="ARBA00022723"/>
    </source>
</evidence>
<comment type="similarity">
    <text evidence="3">Belongs to the mannose-6-phosphate isomerase type 1 family.</text>
</comment>
<evidence type="ECO:0000256" key="6">
    <source>
        <dbReference type="ARBA" id="ARBA00022833"/>
    </source>
</evidence>
<dbReference type="GO" id="GO:0004476">
    <property type="term" value="F:mannose-6-phosphate isomerase activity"/>
    <property type="evidence" value="ECO:0007669"/>
    <property type="project" value="UniProtKB-EC"/>
</dbReference>
<sequence length="370" mass="38718">MHLLTNPVKDYAWGSRTDIAELTGRPAPAAGPEAEMWLGAHPSGPSRLAGDDGRTLADLIGSDPRGGLGEATIDGFGERLPYLMKLIAVAQPLSLQVHPSADQAVDGHARGVYGDPWPKPELVCALTPFTALAGFRPFAQAAMLVDRLGVPDLKDVVSLLEGGAPLKALEALLGKQQAAGQIVWAASAVHHPDYELVVRLARRYPGDPACLAPLLLRRHELAPGQALFLGAGVLHCYLKGFGVEIMGSSDNVMRAGLTPKPLNVEELLRITDPGEVPLALQAGPGGVFDTPSPEFRLRRVQGDEGEVHLDGGVPRILLATEGTATVGSAELRQGESAFVPAAEPSLTARTTGTLFVAEPGTSAGSGHTPE</sequence>
<reference evidence="10" key="1">
    <citation type="journal article" date="2019" name="Int. J. Syst. Evol. Microbiol.">
        <title>The Global Catalogue of Microorganisms (GCM) 10K type strain sequencing project: providing services to taxonomists for standard genome sequencing and annotation.</title>
        <authorList>
            <consortium name="The Broad Institute Genomics Platform"/>
            <consortium name="The Broad Institute Genome Sequencing Center for Infectious Disease"/>
            <person name="Wu L."/>
            <person name="Ma J."/>
        </authorList>
    </citation>
    <scope>NUCLEOTIDE SEQUENCE [LARGE SCALE GENOMIC DNA]</scope>
    <source>
        <strain evidence="10">CGMCC 4.7132</strain>
    </source>
</reference>
<feature type="domain" description="Phosphomannose isomerase type I catalytic" evidence="8">
    <location>
        <begin position="4"/>
        <end position="137"/>
    </location>
</feature>
<dbReference type="RefSeq" id="WP_380835893.1">
    <property type="nucleotide sequence ID" value="NZ_JBHSFP010000001.1"/>
</dbReference>
<dbReference type="InterPro" id="IPR046457">
    <property type="entry name" value="PMI_typeI_cat"/>
</dbReference>
<comment type="caution">
    <text evidence="9">The sequence shown here is derived from an EMBL/GenBank/DDBJ whole genome shotgun (WGS) entry which is preliminary data.</text>
</comment>
<evidence type="ECO:0000256" key="4">
    <source>
        <dbReference type="ARBA" id="ARBA00011956"/>
    </source>
</evidence>
<evidence type="ECO:0000313" key="10">
    <source>
        <dbReference type="Proteomes" id="UP001596004"/>
    </source>
</evidence>
<evidence type="ECO:0000256" key="1">
    <source>
        <dbReference type="ARBA" id="ARBA00000757"/>
    </source>
</evidence>
<dbReference type="PANTHER" id="PTHR10309">
    <property type="entry name" value="MANNOSE-6-PHOSPHATE ISOMERASE"/>
    <property type="match status" value="1"/>
</dbReference>
<dbReference type="CDD" id="cd07011">
    <property type="entry name" value="cupin_PMI_type_I_N"/>
    <property type="match status" value="1"/>
</dbReference>
<comment type="catalytic activity">
    <reaction evidence="1">
        <text>D-mannose 6-phosphate = D-fructose 6-phosphate</text>
        <dbReference type="Rhea" id="RHEA:12356"/>
        <dbReference type="ChEBI" id="CHEBI:58735"/>
        <dbReference type="ChEBI" id="CHEBI:61527"/>
        <dbReference type="EC" id="5.3.1.8"/>
    </reaction>
</comment>
<gene>
    <name evidence="9" type="primary">manA</name>
    <name evidence="9" type="ORF">ACFO60_01450</name>
</gene>
<evidence type="ECO:0000256" key="2">
    <source>
        <dbReference type="ARBA" id="ARBA00001947"/>
    </source>
</evidence>
<dbReference type="PIRSF" id="PIRSF001480">
    <property type="entry name" value="Mannose-6-phosphate_isomerase"/>
    <property type="match status" value="1"/>
</dbReference>
<protein>
    <recommendedName>
        <fullName evidence="4">mannose-6-phosphate isomerase</fullName>
        <ecNumber evidence="4">5.3.1.8</ecNumber>
    </recommendedName>
</protein>
<dbReference type="InterPro" id="IPR014710">
    <property type="entry name" value="RmlC-like_jellyroll"/>
</dbReference>
<keyword evidence="10" id="KW-1185">Reference proteome</keyword>
<dbReference type="Gene3D" id="2.60.120.10">
    <property type="entry name" value="Jelly Rolls"/>
    <property type="match status" value="2"/>
</dbReference>
<name>A0ABV9C979_9ACTN</name>
<evidence type="ECO:0000313" key="9">
    <source>
        <dbReference type="EMBL" id="MFC4529411.1"/>
    </source>
</evidence>
<dbReference type="NCBIfam" id="TIGR00218">
    <property type="entry name" value="manA"/>
    <property type="match status" value="1"/>
</dbReference>
<evidence type="ECO:0000256" key="3">
    <source>
        <dbReference type="ARBA" id="ARBA00010772"/>
    </source>
</evidence>
<dbReference type="Gene3D" id="1.10.441.10">
    <property type="entry name" value="Phosphomannose Isomerase, domain 2"/>
    <property type="match status" value="1"/>
</dbReference>
<dbReference type="Proteomes" id="UP001596004">
    <property type="component" value="Unassembled WGS sequence"/>
</dbReference>
<proteinExistence type="inferred from homology"/>
<dbReference type="PANTHER" id="PTHR10309:SF0">
    <property type="entry name" value="MANNOSE-6-PHOSPHATE ISOMERASE"/>
    <property type="match status" value="1"/>
</dbReference>
<keyword evidence="7 9" id="KW-0413">Isomerase</keyword>
<dbReference type="EMBL" id="JBHSFP010000001">
    <property type="protein sequence ID" value="MFC4529411.1"/>
    <property type="molecule type" value="Genomic_DNA"/>
</dbReference>
<dbReference type="InterPro" id="IPR016305">
    <property type="entry name" value="Mannose-6-P_Isomerase"/>
</dbReference>